<evidence type="ECO:0000256" key="2">
    <source>
        <dbReference type="SAM" id="Phobius"/>
    </source>
</evidence>
<evidence type="ECO:0000313" key="4">
    <source>
        <dbReference type="Proteomes" id="UP000537989"/>
    </source>
</evidence>
<keyword evidence="2" id="KW-0812">Transmembrane</keyword>
<dbReference type="Proteomes" id="UP000537989">
    <property type="component" value="Unassembled WGS sequence"/>
</dbReference>
<evidence type="ECO:0000256" key="1">
    <source>
        <dbReference type="SAM" id="MobiDB-lite"/>
    </source>
</evidence>
<reference evidence="3 4" key="1">
    <citation type="submission" date="2020-02" db="EMBL/GenBank/DDBJ databases">
        <title>Identification and distribution of gene clusters putatively required for synthesis of sphingolipid metabolism inhibitors in phylogenetically diverse species of the filamentous fungus Fusarium.</title>
        <authorList>
            <person name="Kim H.-S."/>
            <person name="Busman M."/>
            <person name="Brown D.W."/>
            <person name="Divon H."/>
            <person name="Uhlig S."/>
            <person name="Proctor R.H."/>
        </authorList>
    </citation>
    <scope>NUCLEOTIDE SEQUENCE [LARGE SCALE GENOMIC DNA]</scope>
    <source>
        <strain evidence="3 4">NRRL 2903</strain>
    </source>
</reference>
<accession>A0AAN6CBG5</accession>
<keyword evidence="4" id="KW-1185">Reference proteome</keyword>
<evidence type="ECO:0000313" key="3">
    <source>
        <dbReference type="EMBL" id="KAF5248838.1"/>
    </source>
</evidence>
<gene>
    <name evidence="3" type="ORF">FAUST_177</name>
</gene>
<comment type="caution">
    <text evidence="3">The sequence shown here is derived from an EMBL/GenBank/DDBJ whole genome shotgun (WGS) entry which is preliminary data.</text>
</comment>
<keyword evidence="2" id="KW-0472">Membrane</keyword>
<dbReference type="EMBL" id="JAAMOD010000004">
    <property type="protein sequence ID" value="KAF5248838.1"/>
    <property type="molecule type" value="Genomic_DNA"/>
</dbReference>
<feature type="transmembrane region" description="Helical" evidence="2">
    <location>
        <begin position="27"/>
        <end position="49"/>
    </location>
</feature>
<feature type="transmembrane region" description="Helical" evidence="2">
    <location>
        <begin position="199"/>
        <end position="222"/>
    </location>
</feature>
<dbReference type="PANTHER" id="PTHR38848:SF3">
    <property type="entry name" value="G-PROTEIN COUPLED RECEPTORS FAMILY 3 PROFILE DOMAIN-CONTAINING PROTEIN"/>
    <property type="match status" value="1"/>
</dbReference>
<feature type="transmembrane region" description="Helical" evidence="2">
    <location>
        <begin position="157"/>
        <end position="178"/>
    </location>
</feature>
<organism evidence="3 4">
    <name type="scientific">Fusarium austroamericanum</name>
    <dbReference type="NCBI Taxonomy" id="282268"/>
    <lineage>
        <taxon>Eukaryota</taxon>
        <taxon>Fungi</taxon>
        <taxon>Dikarya</taxon>
        <taxon>Ascomycota</taxon>
        <taxon>Pezizomycotina</taxon>
        <taxon>Sordariomycetes</taxon>
        <taxon>Hypocreomycetidae</taxon>
        <taxon>Hypocreales</taxon>
        <taxon>Nectriaceae</taxon>
        <taxon>Fusarium</taxon>
    </lineage>
</organism>
<name>A0AAN6CBG5_FUSAU</name>
<feature type="transmembrane region" description="Helical" evidence="2">
    <location>
        <begin position="116"/>
        <end position="137"/>
    </location>
</feature>
<feature type="region of interest" description="Disordered" evidence="1">
    <location>
        <begin position="368"/>
        <end position="403"/>
    </location>
</feature>
<proteinExistence type="predicted"/>
<sequence length="403" mass="43885">MTPQNSIMPREAHVPPKPVPIGGDTMSVIVSLASVSVLSIFLFVLIIYVDSYGFVFTSAILTQVFGLNTSFNICHGAIILCLVCYVTTKILIYVFLVEKAHVIRSSTTRRRNSGLYLFNIITLLVGYGVVVVMNFVFRIARIVNGECFIGMEKISMIPLIAFDAVVNVYLTILFLIPLKNLYSFKNLPKTGANSRLRSVAMRTFVGACCTLTSSIVNLSVLMVLNGEPGWVCLMCCNSDVLFSAIVVQWVTSRDNAGSSSQVNSAALDNSYVGRQSSAAHQMSSMRASKAPNNSHDMDDEANLVSSGAVAFSSDNGSDVTKVSSGVVVTTTIHRQIKPTPGREGSLLDDDIETIGESDRDFPLRPAVYSPDKMDASEPTQTHIQGGRVQHQRTKTLSFSRPMN</sequence>
<protein>
    <submittedName>
        <fullName evidence="3">Uncharacterized protein</fullName>
    </submittedName>
</protein>
<dbReference type="PANTHER" id="PTHR38848">
    <property type="entry name" value="G-PROTEIN COUPLED RECEPTORS FAMILY 3 PROFILE DOMAIN-CONTAINING PROTEIN"/>
    <property type="match status" value="1"/>
</dbReference>
<feature type="transmembrane region" description="Helical" evidence="2">
    <location>
        <begin position="69"/>
        <end position="96"/>
    </location>
</feature>
<keyword evidence="2" id="KW-1133">Transmembrane helix</keyword>
<dbReference type="AlphaFoldDB" id="A0AAN6CBG5"/>
<feature type="compositionally biased region" description="Polar residues" evidence="1">
    <location>
        <begin position="394"/>
        <end position="403"/>
    </location>
</feature>